<dbReference type="Gene3D" id="2.60.40.790">
    <property type="match status" value="1"/>
</dbReference>
<name>F4QCX2_CACFS</name>
<dbReference type="GeneID" id="14865845"/>
<keyword evidence="4" id="KW-1185">Reference proteome</keyword>
<evidence type="ECO:0000256" key="1">
    <source>
        <dbReference type="PROSITE-ProRule" id="PRU00285"/>
    </source>
</evidence>
<evidence type="ECO:0000259" key="2">
    <source>
        <dbReference type="PROSITE" id="PS01031"/>
    </source>
</evidence>
<dbReference type="PROSITE" id="PS01031">
    <property type="entry name" value="SHSP"/>
    <property type="match status" value="1"/>
</dbReference>
<reference evidence="4" key="1">
    <citation type="journal article" date="2011" name="Genome Res.">
        <title>Phylogeny-wide analysis of social amoeba genomes highlights ancient origins for complex intercellular communication.</title>
        <authorList>
            <person name="Heidel A.J."/>
            <person name="Lawal H.M."/>
            <person name="Felder M."/>
            <person name="Schilde C."/>
            <person name="Helps N.R."/>
            <person name="Tunggal B."/>
            <person name="Rivero F."/>
            <person name="John U."/>
            <person name="Schleicher M."/>
            <person name="Eichinger L."/>
            <person name="Platzer M."/>
            <person name="Noegel A.A."/>
            <person name="Schaap P."/>
            <person name="Gloeckner G."/>
        </authorList>
    </citation>
    <scope>NUCLEOTIDE SEQUENCE [LARGE SCALE GENOMIC DNA]</scope>
    <source>
        <strain evidence="4">SH3</strain>
    </source>
</reference>
<dbReference type="Proteomes" id="UP000007797">
    <property type="component" value="Unassembled WGS sequence"/>
</dbReference>
<sequence length="120" mass="13367">MGLIGFLPQFSPSYDVLSGDTSFIVSMELPGSPSELDVQVGMIDRRTLVIRGTKEDYKRPNDSYVKVPQTSVGHSPIRYGHFNQVITFDSDISTELVNASRCDGHFIVILPKRFLPIPPL</sequence>
<feature type="domain" description="SHSP" evidence="2">
    <location>
        <begin position="5"/>
        <end position="120"/>
    </location>
</feature>
<gene>
    <name evidence="3" type="ORF">DFA_12271</name>
</gene>
<protein>
    <recommendedName>
        <fullName evidence="2">SHSP domain-containing protein</fullName>
    </recommendedName>
</protein>
<dbReference type="InterPro" id="IPR008978">
    <property type="entry name" value="HSP20-like_chaperone"/>
</dbReference>
<proteinExistence type="inferred from homology"/>
<dbReference type="SUPFAM" id="SSF49764">
    <property type="entry name" value="HSP20-like chaperones"/>
    <property type="match status" value="1"/>
</dbReference>
<dbReference type="RefSeq" id="XP_004353905.1">
    <property type="nucleotide sequence ID" value="XM_004353853.1"/>
</dbReference>
<dbReference type="CDD" id="cd06464">
    <property type="entry name" value="ACD_sHsps-like"/>
    <property type="match status" value="1"/>
</dbReference>
<organism evidence="3 4">
    <name type="scientific">Cavenderia fasciculata</name>
    <name type="common">Slime mold</name>
    <name type="synonym">Dictyostelium fasciculatum</name>
    <dbReference type="NCBI Taxonomy" id="261658"/>
    <lineage>
        <taxon>Eukaryota</taxon>
        <taxon>Amoebozoa</taxon>
        <taxon>Evosea</taxon>
        <taxon>Eumycetozoa</taxon>
        <taxon>Dictyostelia</taxon>
        <taxon>Acytosteliales</taxon>
        <taxon>Cavenderiaceae</taxon>
        <taxon>Cavenderia</taxon>
    </lineage>
</organism>
<evidence type="ECO:0000313" key="4">
    <source>
        <dbReference type="Proteomes" id="UP000007797"/>
    </source>
</evidence>
<dbReference type="AlphaFoldDB" id="F4QCX2"/>
<dbReference type="EMBL" id="GL883029">
    <property type="protein sequence ID" value="EGG14496.1"/>
    <property type="molecule type" value="Genomic_DNA"/>
</dbReference>
<dbReference type="KEGG" id="dfa:DFA_12271"/>
<evidence type="ECO:0000313" key="3">
    <source>
        <dbReference type="EMBL" id="EGG14496.1"/>
    </source>
</evidence>
<comment type="similarity">
    <text evidence="1">Belongs to the small heat shock protein (HSP20) family.</text>
</comment>
<accession>F4QCX2</accession>
<dbReference type="InterPro" id="IPR002068">
    <property type="entry name" value="A-crystallin/Hsp20_dom"/>
</dbReference>